<dbReference type="GeneID" id="54633313"/>
<name>A0A8B8UYQ9_SACPA</name>
<organism evidence="2">
    <name type="scientific">Saccharomyces paradoxus</name>
    <name type="common">Yeast</name>
    <name type="synonym">Saccharomyces douglasii</name>
    <dbReference type="NCBI Taxonomy" id="27291"/>
    <lineage>
        <taxon>Eukaryota</taxon>
        <taxon>Fungi</taxon>
        <taxon>Dikarya</taxon>
        <taxon>Ascomycota</taxon>
        <taxon>Saccharomycotina</taxon>
        <taxon>Saccharomycetes</taxon>
        <taxon>Saccharomycetales</taxon>
        <taxon>Saccharomycetaceae</taxon>
        <taxon>Saccharomyces</taxon>
    </lineage>
</organism>
<reference evidence="2" key="4">
    <citation type="submission" date="2025-08" db="UniProtKB">
        <authorList>
            <consortium name="RefSeq"/>
        </authorList>
    </citation>
    <scope>IDENTIFICATION</scope>
    <source>
        <strain evidence="2">CBS432</strain>
    </source>
</reference>
<sequence>MPTSFQEFKAFCNKVGLDFQWLNLQSSKSVPENNPAESLPTVNEIEQENLRPATEPLKAEQPKDSAGNFFYDFKNAQIWSVHKQSNEGHSATVPCSKQVSENIPEAATNKTARTNHENVTIGNTSLPTYSAVHQEENTAITTSYSLSYSSSESCNIITSSSSHNRAMIPSSPVQGNNTAISPTTACTSANNESVPSLASSVSTSSSVYSPWNPPGSPHLSSFPEGIFTSLNPEVTCFDFCRTKDSRTKEKNESTIPTDIFFPVNTIDHQKHDPGRESEENVCPPAPCVQDVSCGTRSAATFTESNCTVTTAVPSYIQRYLDKPQNWFESTMGKYCPLFLRGTKNIDYDSPEFKFERKMIAVQYLLLDEHSEPRKYYNPSNKTVPFWKRPFNFDTLPSYDQLLDEAEDRFYSYQYRYEGFQRIEPYSIFCPWENTQREIDLVLDHIHYSLDIGKKKSLNRKGNITLDTLDSEVDRNAQIKPYHFFPSNNLVYEGLPHAAEQSLIVSPDTSLVERAFQALVNICKESIPSSDDFPTRNHNSAPQLAQPEPSKPCRLLLIRESRTATESETNKKFWLYPKRKDIEVTVPMPPPQRGTKSLLQKWFPTFVRQ</sequence>
<feature type="region of interest" description="Disordered" evidence="1">
    <location>
        <begin position="529"/>
        <end position="548"/>
    </location>
</feature>
<dbReference type="OrthoDB" id="4045883at2759"/>
<proteinExistence type="predicted"/>
<evidence type="ECO:0000256" key="1">
    <source>
        <dbReference type="SAM" id="MobiDB-lite"/>
    </source>
</evidence>
<dbReference type="VEuPathDB" id="FungiDB:SPAR_N02720"/>
<gene>
    <name evidence="2" type="ORF">SPAR_N02720</name>
</gene>
<reference evidence="2" key="3">
    <citation type="submission" date="2025-07" db="EMBL/GenBank/DDBJ databases">
        <authorList>
            <consortium name="NCBI Genome Project"/>
        </authorList>
    </citation>
    <scope>NUCLEOTIDE SEQUENCE</scope>
    <source>
        <strain evidence="2">CBS432</strain>
    </source>
</reference>
<evidence type="ECO:0000313" key="2">
    <source>
        <dbReference type="RefSeq" id="XP_033768902.1"/>
    </source>
</evidence>
<dbReference type="RefSeq" id="XP_033768902.1">
    <property type="nucleotide sequence ID" value="XM_033913011.1"/>
</dbReference>
<reference evidence="2" key="2">
    <citation type="submission" date="2020-01" db="EMBL/GenBank/DDBJ databases">
        <title>Population-level Yeast Reference Genomes.</title>
        <authorList>
            <person name="Yue J.-X."/>
        </authorList>
    </citation>
    <scope>NUCLEOTIDE SEQUENCE</scope>
    <source>
        <strain evidence="2">CBS432</strain>
    </source>
</reference>
<protein>
    <submittedName>
        <fullName evidence="2">Uncharacterized protein</fullName>
    </submittedName>
</protein>
<reference evidence="2" key="1">
    <citation type="journal article" date="2017" name="Nat. Genet.">
        <title>Contrasting evolutionary genome dynamics between domesticated and wild yeasts.</title>
        <authorList>
            <person name="Yue J.X."/>
            <person name="Li J."/>
            <person name="Aigrain L."/>
            <person name="Hallin J."/>
            <person name="Persson K."/>
            <person name="Oliver K."/>
            <person name="Bergstrom A."/>
            <person name="Coupland P."/>
            <person name="Warringer J."/>
            <person name="Lagomarsino M.C."/>
            <person name="Fischer G."/>
            <person name="Durbin R."/>
            <person name="Liti G."/>
        </authorList>
    </citation>
    <scope>NUCLEOTIDE SEQUENCE</scope>
    <source>
        <strain evidence="2">CBS432</strain>
    </source>
</reference>
<accession>A0A8B8UYQ9</accession>
<dbReference type="AlphaFoldDB" id="A0A8B8UYQ9"/>
<dbReference type="KEGG" id="spao:SPAR_N02720"/>